<feature type="domain" description="Mannitol dehydrogenase N-terminal" evidence="3">
    <location>
        <begin position="60"/>
        <end position="304"/>
    </location>
</feature>
<name>A0A375I9W3_9BURK</name>
<dbReference type="EC" id="1.1.1.57" evidence="5"/>
<keyword evidence="2" id="KW-0520">NAD</keyword>
<evidence type="ECO:0000313" key="5">
    <source>
        <dbReference type="EMBL" id="SPK70870.1"/>
    </source>
</evidence>
<accession>A0A375I9W3</accession>
<evidence type="ECO:0000256" key="2">
    <source>
        <dbReference type="ARBA" id="ARBA00023027"/>
    </source>
</evidence>
<dbReference type="InterPro" id="IPR000669">
    <property type="entry name" value="Mannitol_DH"/>
</dbReference>
<dbReference type="InterPro" id="IPR008927">
    <property type="entry name" value="6-PGluconate_DH-like_C_sf"/>
</dbReference>
<evidence type="ECO:0000256" key="1">
    <source>
        <dbReference type="ARBA" id="ARBA00023002"/>
    </source>
</evidence>
<dbReference type="EMBL" id="LT991976">
    <property type="protein sequence ID" value="SPK70870.1"/>
    <property type="molecule type" value="Genomic_DNA"/>
</dbReference>
<dbReference type="InterPro" id="IPR036291">
    <property type="entry name" value="NAD(P)-bd_dom_sf"/>
</dbReference>
<evidence type="ECO:0000313" key="6">
    <source>
        <dbReference type="Proteomes" id="UP000255505"/>
    </source>
</evidence>
<feature type="domain" description="Mannitol dehydrogenase C-terminal" evidence="4">
    <location>
        <begin position="313"/>
        <end position="483"/>
    </location>
</feature>
<proteinExistence type="predicted"/>
<organism evidence="5 6">
    <name type="scientific">Cupriavidus taiwanensis</name>
    <dbReference type="NCBI Taxonomy" id="164546"/>
    <lineage>
        <taxon>Bacteria</taxon>
        <taxon>Pseudomonadati</taxon>
        <taxon>Pseudomonadota</taxon>
        <taxon>Betaproteobacteria</taxon>
        <taxon>Burkholderiales</taxon>
        <taxon>Burkholderiaceae</taxon>
        <taxon>Cupriavidus</taxon>
    </lineage>
</organism>
<dbReference type="Gene3D" id="3.40.50.720">
    <property type="entry name" value="NAD(P)-binding Rossmann-like Domain"/>
    <property type="match status" value="1"/>
</dbReference>
<dbReference type="PRINTS" id="PR00084">
    <property type="entry name" value="MTLDHDRGNASE"/>
</dbReference>
<evidence type="ECO:0000259" key="3">
    <source>
        <dbReference type="Pfam" id="PF01232"/>
    </source>
</evidence>
<dbReference type="AlphaFoldDB" id="A0A375I9W3"/>
<dbReference type="SUPFAM" id="SSF48179">
    <property type="entry name" value="6-phosphogluconate dehydrogenase C-terminal domain-like"/>
    <property type="match status" value="1"/>
</dbReference>
<dbReference type="InterPro" id="IPR013328">
    <property type="entry name" value="6PGD_dom2"/>
</dbReference>
<dbReference type="PANTHER" id="PTHR43362">
    <property type="entry name" value="MANNITOL DEHYDROGENASE DSF1-RELATED"/>
    <property type="match status" value="1"/>
</dbReference>
<dbReference type="PANTHER" id="PTHR43362:SF1">
    <property type="entry name" value="MANNITOL DEHYDROGENASE 2-RELATED"/>
    <property type="match status" value="1"/>
</dbReference>
<dbReference type="InterPro" id="IPR013131">
    <property type="entry name" value="Mannitol_DH_N"/>
</dbReference>
<reference evidence="5 6" key="1">
    <citation type="submission" date="2018-01" db="EMBL/GenBank/DDBJ databases">
        <authorList>
            <person name="Gaut B.S."/>
            <person name="Morton B.R."/>
            <person name="Clegg M.T."/>
            <person name="Duvall M.R."/>
        </authorList>
    </citation>
    <scope>NUCLEOTIDE SEQUENCE [LARGE SCALE GENOMIC DNA]</scope>
    <source>
        <strain evidence="5">Cupriavidus taiwanensis LMG 19425</strain>
    </source>
</reference>
<evidence type="ECO:0000259" key="4">
    <source>
        <dbReference type="Pfam" id="PF08125"/>
    </source>
</evidence>
<dbReference type="GO" id="GO:0019594">
    <property type="term" value="P:mannitol metabolic process"/>
    <property type="evidence" value="ECO:0007669"/>
    <property type="project" value="InterPro"/>
</dbReference>
<dbReference type="InterPro" id="IPR050988">
    <property type="entry name" value="Mannitol_DH/Oxidoreductase"/>
</dbReference>
<protein>
    <submittedName>
        <fullName evidence="5">Putative Mannitol dehydrogenase (Fructuronate reductase)</fullName>
        <ecNumber evidence="5">1.1.1.57</ecNumber>
    </submittedName>
</protein>
<dbReference type="PROSITE" id="PS00974">
    <property type="entry name" value="MANNITOL_DHGENASE"/>
    <property type="match status" value="1"/>
</dbReference>
<dbReference type="SUPFAM" id="SSF51735">
    <property type="entry name" value="NAD(P)-binding Rossmann-fold domains"/>
    <property type="match status" value="1"/>
</dbReference>
<dbReference type="Proteomes" id="UP000255505">
    <property type="component" value="Chromosome I"/>
</dbReference>
<sequence length="513" mass="54959">MDTTAACTLHRIEDNAGCTHDAAANRPAEVPLMRLTQRTCCRAKAEVQQPGYDRSRLSRGVLHLGLGAFHRAHQALYTEAAIRAGDSRWGIVGVSLREPRTPRTLAAQDFLYSVTEREGAAATTRIVGAVVQAWYAPHALEEVLGALADPGIAVVTCTVTEKGYCQHPSSTDLDMDQVDIRHDLAHPDTPRSTLGVLAAGLRRRPAGAPLSIVCCDNMPANGDTLRKLLAQYAALTHPALARRVRDELAFPNTMVDRIVPAATPTSRRDAQHRLGLRDEAAIVCEAFTQWVIEDRFAGPRPAWEAGGALMTGDVRPYQAMKLRLLNGTHSAIAYAGRLCGLQTVAEAMDDALVGAFARGVMADLRASVQAPPGYDVAAYSEALLQRLRNAALDHRTAQIAADGTQKVPVRWLPALRASAGTERPWLERALAVWLHCLRSARSDSGEPLAFDDPGAPALAACLRGAPSDADAVSRVLAHTPVFGSEPWPAALADRLAFHLSVLRIGGAAALLSS</sequence>
<dbReference type="InterPro" id="IPR013118">
    <property type="entry name" value="Mannitol_DH_C"/>
</dbReference>
<dbReference type="GO" id="GO:0008866">
    <property type="term" value="F:fructuronate reductase activity"/>
    <property type="evidence" value="ECO:0007669"/>
    <property type="project" value="UniProtKB-EC"/>
</dbReference>
<dbReference type="Pfam" id="PF08125">
    <property type="entry name" value="Mannitol_dh_C"/>
    <property type="match status" value="1"/>
</dbReference>
<keyword evidence="1 5" id="KW-0560">Oxidoreductase</keyword>
<dbReference type="Gene3D" id="1.10.1040.10">
    <property type="entry name" value="N-(1-d-carboxylethyl)-l-norvaline Dehydrogenase, domain 2"/>
    <property type="match status" value="1"/>
</dbReference>
<dbReference type="InterPro" id="IPR023027">
    <property type="entry name" value="Mannitol_DH_CS"/>
</dbReference>
<gene>
    <name evidence="5" type="ORF">CT19425_30094</name>
</gene>
<dbReference type="Pfam" id="PF01232">
    <property type="entry name" value="Mannitol_dh"/>
    <property type="match status" value="1"/>
</dbReference>